<dbReference type="Proteomes" id="UP001595692">
    <property type="component" value="Unassembled WGS sequence"/>
</dbReference>
<protein>
    <submittedName>
        <fullName evidence="3">Type II toxin-antitoxin system RelB/DinJ family antitoxin</fullName>
    </submittedName>
</protein>
<comment type="caution">
    <text evidence="3">The sequence shown here is derived from an EMBL/GenBank/DDBJ whole genome shotgun (WGS) entry which is preliminary data.</text>
</comment>
<dbReference type="InterPro" id="IPR013321">
    <property type="entry name" value="Arc_rbn_hlx_hlx"/>
</dbReference>
<comment type="similarity">
    <text evidence="1">Belongs to the RelB/DinJ antitoxin family.</text>
</comment>
<reference evidence="4" key="1">
    <citation type="journal article" date="2019" name="Int. J. Syst. Evol. Microbiol.">
        <title>The Global Catalogue of Microorganisms (GCM) 10K type strain sequencing project: providing services to taxonomists for standard genome sequencing and annotation.</title>
        <authorList>
            <consortium name="The Broad Institute Genomics Platform"/>
            <consortium name="The Broad Institute Genome Sequencing Center for Infectious Disease"/>
            <person name="Wu L."/>
            <person name="Ma J."/>
        </authorList>
    </citation>
    <scope>NUCLEOTIDE SEQUENCE [LARGE SCALE GENOMIC DNA]</scope>
    <source>
        <strain evidence="4">CCUG 54939</strain>
    </source>
</reference>
<dbReference type="PANTHER" id="PTHR38781">
    <property type="entry name" value="ANTITOXIN DINJ-RELATED"/>
    <property type="match status" value="1"/>
</dbReference>
<keyword evidence="4" id="KW-1185">Reference proteome</keyword>
<dbReference type="Pfam" id="PF04221">
    <property type="entry name" value="RelB"/>
    <property type="match status" value="1"/>
</dbReference>
<accession>A0ABV8CLX4</accession>
<dbReference type="Gene3D" id="1.10.1220.10">
    <property type="entry name" value="Met repressor-like"/>
    <property type="match status" value="1"/>
</dbReference>
<organism evidence="3 4">
    <name type="scientific">Pseudaeromonas sharmana</name>
    <dbReference type="NCBI Taxonomy" id="328412"/>
    <lineage>
        <taxon>Bacteria</taxon>
        <taxon>Pseudomonadati</taxon>
        <taxon>Pseudomonadota</taxon>
        <taxon>Gammaproteobacteria</taxon>
        <taxon>Aeromonadales</taxon>
        <taxon>Aeromonadaceae</taxon>
        <taxon>Pseudaeromonas</taxon>
    </lineage>
</organism>
<evidence type="ECO:0000256" key="1">
    <source>
        <dbReference type="ARBA" id="ARBA00010562"/>
    </source>
</evidence>
<dbReference type="PANTHER" id="PTHR38781:SF1">
    <property type="entry name" value="ANTITOXIN DINJ-RELATED"/>
    <property type="match status" value="1"/>
</dbReference>
<name>A0ABV8CLX4_9GAMM</name>
<evidence type="ECO:0000256" key="2">
    <source>
        <dbReference type="ARBA" id="ARBA00022649"/>
    </source>
</evidence>
<sequence length="66" mass="7467">MTTIKSDMVRARIEPELKERAEAVLERLGMSTADAIRIFLTQVALRQAFPLELTLPEAARLPETEQ</sequence>
<proteinExistence type="inferred from homology"/>
<dbReference type="EMBL" id="JBHSAF010000005">
    <property type="protein sequence ID" value="MFC3913091.1"/>
    <property type="molecule type" value="Genomic_DNA"/>
</dbReference>
<dbReference type="InterPro" id="IPR026262">
    <property type="entry name" value="DinJ"/>
</dbReference>
<evidence type="ECO:0000313" key="4">
    <source>
        <dbReference type="Proteomes" id="UP001595692"/>
    </source>
</evidence>
<keyword evidence="2" id="KW-1277">Toxin-antitoxin system</keyword>
<evidence type="ECO:0000313" key="3">
    <source>
        <dbReference type="EMBL" id="MFC3913091.1"/>
    </source>
</evidence>
<dbReference type="InterPro" id="IPR007337">
    <property type="entry name" value="RelB/DinJ"/>
</dbReference>
<dbReference type="PIRSF" id="PIRSF003108">
    <property type="entry name" value="DinJ"/>
    <property type="match status" value="1"/>
</dbReference>
<gene>
    <name evidence="3" type="ORF">ACFOSS_06365</name>
</gene>
<dbReference type="NCBIfam" id="TIGR02384">
    <property type="entry name" value="RelB_DinJ"/>
    <property type="match status" value="1"/>
</dbReference>
<dbReference type="RefSeq" id="WP_377151326.1">
    <property type="nucleotide sequence ID" value="NZ_JBHSAF010000005.1"/>
</dbReference>